<dbReference type="AlphaFoldDB" id="A0A5A7SDP0"/>
<dbReference type="GO" id="GO:0016491">
    <property type="term" value="F:oxidoreductase activity"/>
    <property type="evidence" value="ECO:0007669"/>
    <property type="project" value="InterPro"/>
</dbReference>
<dbReference type="Pfam" id="PF04075">
    <property type="entry name" value="F420H2_quin_red"/>
    <property type="match status" value="1"/>
</dbReference>
<gene>
    <name evidence="1" type="ORF">FOY51_09770</name>
</gene>
<protein>
    <submittedName>
        <fullName evidence="1">Nitroreductase family deazaflavin-dependent oxidoreductase</fullName>
    </submittedName>
</protein>
<dbReference type="OrthoDB" id="3778270at2"/>
<organism evidence="1 2">
    <name type="scientific">Antrihabitans cavernicola</name>
    <dbReference type="NCBI Taxonomy" id="2495913"/>
    <lineage>
        <taxon>Bacteria</taxon>
        <taxon>Bacillati</taxon>
        <taxon>Actinomycetota</taxon>
        <taxon>Actinomycetes</taxon>
        <taxon>Mycobacteriales</taxon>
        <taxon>Nocardiaceae</taxon>
        <taxon>Antrihabitans</taxon>
    </lineage>
</organism>
<evidence type="ECO:0000313" key="2">
    <source>
        <dbReference type="Proteomes" id="UP000322244"/>
    </source>
</evidence>
<evidence type="ECO:0000313" key="1">
    <source>
        <dbReference type="EMBL" id="KAA0023654.1"/>
    </source>
</evidence>
<dbReference type="InterPro" id="IPR012349">
    <property type="entry name" value="Split_barrel_FMN-bd"/>
</dbReference>
<dbReference type="NCBIfam" id="TIGR00026">
    <property type="entry name" value="hi_GC_TIGR00026"/>
    <property type="match status" value="1"/>
</dbReference>
<dbReference type="InterPro" id="IPR004378">
    <property type="entry name" value="F420H2_quin_Rdtase"/>
</dbReference>
<comment type="caution">
    <text evidence="1">The sequence shown here is derived from an EMBL/GenBank/DDBJ whole genome shotgun (WGS) entry which is preliminary data.</text>
</comment>
<dbReference type="RefSeq" id="WP_149430000.1">
    <property type="nucleotide sequence ID" value="NZ_VLNY01000003.1"/>
</dbReference>
<dbReference type="EMBL" id="VLNY01000003">
    <property type="protein sequence ID" value="KAA0023654.1"/>
    <property type="molecule type" value="Genomic_DNA"/>
</dbReference>
<proteinExistence type="predicted"/>
<accession>A0A5A7SDP0</accession>
<name>A0A5A7SDP0_9NOCA</name>
<dbReference type="Gene3D" id="2.30.110.10">
    <property type="entry name" value="Electron Transport, Fmn-binding Protein, Chain A"/>
    <property type="match status" value="1"/>
</dbReference>
<keyword evidence="2" id="KW-1185">Reference proteome</keyword>
<sequence>MPLPHRLALVNRRVTNRVVGAVAGWAPGFAIVVHKGRKSGREYRTPVNVFHREDGYRFALTYGTESDWVKNVLAEGGCTIETQGKTVELVDPVIMRGDPAGWAPLVVRQVLRGIDAADYLQATVRS</sequence>
<dbReference type="Proteomes" id="UP000322244">
    <property type="component" value="Unassembled WGS sequence"/>
</dbReference>
<reference evidence="1 2" key="1">
    <citation type="submission" date="2019-07" db="EMBL/GenBank/DDBJ databases">
        <title>Rhodococcus cavernicolus sp. nov., isolated from a cave.</title>
        <authorList>
            <person name="Lee S.D."/>
        </authorList>
    </citation>
    <scope>NUCLEOTIDE SEQUENCE [LARGE SCALE GENOMIC DNA]</scope>
    <source>
        <strain evidence="1 2">C1-24</strain>
    </source>
</reference>